<gene>
    <name evidence="3" type="ORF">CSW57_08360</name>
</gene>
<evidence type="ECO:0000313" key="3">
    <source>
        <dbReference type="EMBL" id="PHV67663.1"/>
    </source>
</evidence>
<comment type="caution">
    <text evidence="3">The sequence shown here is derived from an EMBL/GenBank/DDBJ whole genome shotgun (WGS) entry which is preliminary data.</text>
</comment>
<protein>
    <submittedName>
        <fullName evidence="3">Uncharacterized protein</fullName>
    </submittedName>
</protein>
<keyword evidence="2" id="KW-0812">Transmembrane</keyword>
<sequence>MIIAALVLLGVTAVLPLILAAAPIGHRTGPNLIAAVATPLALGGVAVLALLADRASGAAAVITHCLTVLAAVTGGTLLVRGALLLGGIEPWQLDTRPPEPEPAGSGGAPEPPAPTPLRGGRVIGYLERIAVVAALGLRWPEAIAIVLAVKGLGRYPELREPGAAEQFIIGTLASVLWAAAVAGTGYLLLH</sequence>
<keyword evidence="2" id="KW-0472">Membrane</keyword>
<feature type="region of interest" description="Disordered" evidence="1">
    <location>
        <begin position="94"/>
        <end position="114"/>
    </location>
</feature>
<name>A0A2G3PPJ9_WILMA</name>
<dbReference type="AlphaFoldDB" id="A0A2G3PPJ9"/>
<reference evidence="3 4" key="1">
    <citation type="submission" date="2017-10" db="EMBL/GenBank/DDBJ databases">
        <title>The draft genome sequence of Williamsia sp. BULT 1.1 isolated from the semi-arid grassland soils from South Africa.</title>
        <authorList>
            <person name="Kabwe M.H."/>
            <person name="Govender N."/>
            <person name="Mutseka Lunga P."/>
            <person name="Vikram S."/>
            <person name="Makhalanyane T.P."/>
        </authorList>
    </citation>
    <scope>NUCLEOTIDE SEQUENCE [LARGE SCALE GENOMIC DNA]</scope>
    <source>
        <strain evidence="3 4">BULT 1.1</strain>
    </source>
</reference>
<evidence type="ECO:0000313" key="4">
    <source>
        <dbReference type="Proteomes" id="UP000225108"/>
    </source>
</evidence>
<organism evidence="3 4">
    <name type="scientific">Williamsia marianensis</name>
    <dbReference type="NCBI Taxonomy" id="85044"/>
    <lineage>
        <taxon>Bacteria</taxon>
        <taxon>Bacillati</taxon>
        <taxon>Actinomycetota</taxon>
        <taxon>Actinomycetes</taxon>
        <taxon>Mycobacteriales</taxon>
        <taxon>Nocardiaceae</taxon>
        <taxon>Williamsia</taxon>
    </lineage>
</organism>
<proteinExistence type="predicted"/>
<keyword evidence="2" id="KW-1133">Transmembrane helix</keyword>
<dbReference type="RefSeq" id="WP_099382338.1">
    <property type="nucleotide sequence ID" value="NZ_PEBD01000005.1"/>
</dbReference>
<dbReference type="EMBL" id="PEBD01000005">
    <property type="protein sequence ID" value="PHV67663.1"/>
    <property type="molecule type" value="Genomic_DNA"/>
</dbReference>
<dbReference type="Proteomes" id="UP000225108">
    <property type="component" value="Unassembled WGS sequence"/>
</dbReference>
<evidence type="ECO:0000256" key="1">
    <source>
        <dbReference type="SAM" id="MobiDB-lite"/>
    </source>
</evidence>
<feature type="transmembrane region" description="Helical" evidence="2">
    <location>
        <begin position="58"/>
        <end position="83"/>
    </location>
</feature>
<feature type="transmembrane region" description="Helical" evidence="2">
    <location>
        <begin position="30"/>
        <end position="51"/>
    </location>
</feature>
<evidence type="ECO:0000256" key="2">
    <source>
        <dbReference type="SAM" id="Phobius"/>
    </source>
</evidence>
<feature type="transmembrane region" description="Helical" evidence="2">
    <location>
        <begin position="167"/>
        <end position="189"/>
    </location>
</feature>
<accession>A0A2G3PPJ9</accession>